<dbReference type="Gene3D" id="2.130.10.10">
    <property type="entry name" value="YVTN repeat-like/Quinoprotein amine dehydrogenase"/>
    <property type="match status" value="2"/>
</dbReference>
<dbReference type="InterPro" id="IPR036322">
    <property type="entry name" value="WD40_repeat_dom_sf"/>
</dbReference>
<keyword evidence="1 3" id="KW-0853">WD repeat</keyword>
<dbReference type="OrthoDB" id="538223at2759"/>
<dbReference type="EMBL" id="KN819826">
    <property type="protein sequence ID" value="KIJ07645.1"/>
    <property type="molecule type" value="Genomic_DNA"/>
</dbReference>
<accession>A0A0C9SXE0</accession>
<feature type="repeat" description="WD" evidence="3">
    <location>
        <begin position="1"/>
        <end position="42"/>
    </location>
</feature>
<evidence type="ECO:0000256" key="3">
    <source>
        <dbReference type="PROSITE-ProRule" id="PRU00221"/>
    </source>
</evidence>
<dbReference type="Proteomes" id="UP000053647">
    <property type="component" value="Unassembled WGS sequence"/>
</dbReference>
<protein>
    <recommendedName>
        <fullName evidence="6">WD40 repeat-like protein</fullName>
    </recommendedName>
</protein>
<feature type="repeat" description="WD" evidence="3">
    <location>
        <begin position="215"/>
        <end position="256"/>
    </location>
</feature>
<feature type="repeat" description="WD" evidence="3">
    <location>
        <begin position="43"/>
        <end position="84"/>
    </location>
</feature>
<keyword evidence="5" id="KW-1185">Reference proteome</keyword>
<evidence type="ECO:0000313" key="4">
    <source>
        <dbReference type="EMBL" id="KIJ07645.1"/>
    </source>
</evidence>
<dbReference type="SUPFAM" id="SSF50978">
    <property type="entry name" value="WD40 repeat-like"/>
    <property type="match status" value="1"/>
</dbReference>
<dbReference type="PANTHER" id="PTHR19848:SF8">
    <property type="entry name" value="F-BOX AND WD REPEAT DOMAIN CONTAINING 7"/>
    <property type="match status" value="1"/>
</dbReference>
<dbReference type="HOGENOM" id="CLU_000288_57_33_1"/>
<dbReference type="InterPro" id="IPR020472">
    <property type="entry name" value="WD40_PAC1"/>
</dbReference>
<dbReference type="InterPro" id="IPR015943">
    <property type="entry name" value="WD40/YVTN_repeat-like_dom_sf"/>
</dbReference>
<dbReference type="PROSITE" id="PS50294">
    <property type="entry name" value="WD_REPEATS_REGION"/>
    <property type="match status" value="3"/>
</dbReference>
<keyword evidence="2" id="KW-0677">Repeat</keyword>
<dbReference type="PRINTS" id="PR00320">
    <property type="entry name" value="GPROTEINBRPT"/>
</dbReference>
<dbReference type="PROSITE" id="PS50082">
    <property type="entry name" value="WD_REPEATS_2"/>
    <property type="match status" value="3"/>
</dbReference>
<sequence length="258" mass="28472">MSEHEGGVRRIAYLPGGERIVTCSEDKTVRIWDVETGEQEGTTMEHEGWISGLAVTRDGKRILSGGYDKRISVWDVETHELIEEWEDETGGIMCIAVSPDDQLAASGGERGEIVMREIQESGRIRYSIKAGGGVPSLCFSPNGEKLACAAGYYYGQPGVIHVYDVESGELVLGPIKAHENMGLLCHLVTRLFSASNDYTIQCWNSETAEPIEQQWIGHTDYVVTLSLSPDGKRLTSTLLDKTVRFWDAHSGNPIEQPL</sequence>
<name>A0A0C9SXE0_PAXIN</name>
<dbReference type="AlphaFoldDB" id="A0A0C9SXE0"/>
<dbReference type="PROSITE" id="PS00678">
    <property type="entry name" value="WD_REPEATS_1"/>
    <property type="match status" value="3"/>
</dbReference>
<dbReference type="InterPro" id="IPR019775">
    <property type="entry name" value="WD40_repeat_CS"/>
</dbReference>
<evidence type="ECO:0000256" key="1">
    <source>
        <dbReference type="ARBA" id="ARBA00022574"/>
    </source>
</evidence>
<proteinExistence type="predicted"/>
<evidence type="ECO:0000256" key="2">
    <source>
        <dbReference type="ARBA" id="ARBA00022737"/>
    </source>
</evidence>
<reference evidence="4 5" key="1">
    <citation type="submission" date="2014-06" db="EMBL/GenBank/DDBJ databases">
        <authorList>
            <consortium name="DOE Joint Genome Institute"/>
            <person name="Kuo A."/>
            <person name="Kohler A."/>
            <person name="Nagy L.G."/>
            <person name="Floudas D."/>
            <person name="Copeland A."/>
            <person name="Barry K.W."/>
            <person name="Cichocki N."/>
            <person name="Veneault-Fourrey C."/>
            <person name="LaButti K."/>
            <person name="Lindquist E.A."/>
            <person name="Lipzen A."/>
            <person name="Lundell T."/>
            <person name="Morin E."/>
            <person name="Murat C."/>
            <person name="Sun H."/>
            <person name="Tunlid A."/>
            <person name="Henrissat B."/>
            <person name="Grigoriev I.V."/>
            <person name="Hibbett D.S."/>
            <person name="Martin F."/>
            <person name="Nordberg H.P."/>
            <person name="Cantor M.N."/>
            <person name="Hua S.X."/>
        </authorList>
    </citation>
    <scope>NUCLEOTIDE SEQUENCE [LARGE SCALE GENOMIC DNA]</scope>
    <source>
        <strain evidence="4 5">ATCC 200175</strain>
    </source>
</reference>
<dbReference type="CDD" id="cd00200">
    <property type="entry name" value="WD40"/>
    <property type="match status" value="1"/>
</dbReference>
<dbReference type="InterPro" id="IPR001680">
    <property type="entry name" value="WD40_rpt"/>
</dbReference>
<evidence type="ECO:0008006" key="6">
    <source>
        <dbReference type="Google" id="ProtNLM"/>
    </source>
</evidence>
<dbReference type="PANTHER" id="PTHR19848">
    <property type="entry name" value="WD40 REPEAT PROTEIN"/>
    <property type="match status" value="1"/>
</dbReference>
<gene>
    <name evidence="4" type="ORF">PAXINDRAFT_90079</name>
</gene>
<organism evidence="4 5">
    <name type="scientific">Paxillus involutus ATCC 200175</name>
    <dbReference type="NCBI Taxonomy" id="664439"/>
    <lineage>
        <taxon>Eukaryota</taxon>
        <taxon>Fungi</taxon>
        <taxon>Dikarya</taxon>
        <taxon>Basidiomycota</taxon>
        <taxon>Agaricomycotina</taxon>
        <taxon>Agaricomycetes</taxon>
        <taxon>Agaricomycetidae</taxon>
        <taxon>Boletales</taxon>
        <taxon>Paxilineae</taxon>
        <taxon>Paxillaceae</taxon>
        <taxon>Paxillus</taxon>
    </lineage>
</organism>
<reference evidence="5" key="2">
    <citation type="submission" date="2015-01" db="EMBL/GenBank/DDBJ databases">
        <title>Evolutionary Origins and Diversification of the Mycorrhizal Mutualists.</title>
        <authorList>
            <consortium name="DOE Joint Genome Institute"/>
            <consortium name="Mycorrhizal Genomics Consortium"/>
            <person name="Kohler A."/>
            <person name="Kuo A."/>
            <person name="Nagy L.G."/>
            <person name="Floudas D."/>
            <person name="Copeland A."/>
            <person name="Barry K.W."/>
            <person name="Cichocki N."/>
            <person name="Veneault-Fourrey C."/>
            <person name="LaButti K."/>
            <person name="Lindquist E.A."/>
            <person name="Lipzen A."/>
            <person name="Lundell T."/>
            <person name="Morin E."/>
            <person name="Murat C."/>
            <person name="Riley R."/>
            <person name="Ohm R."/>
            <person name="Sun H."/>
            <person name="Tunlid A."/>
            <person name="Henrissat B."/>
            <person name="Grigoriev I.V."/>
            <person name="Hibbett D.S."/>
            <person name="Martin F."/>
        </authorList>
    </citation>
    <scope>NUCLEOTIDE SEQUENCE [LARGE SCALE GENOMIC DNA]</scope>
    <source>
        <strain evidence="5">ATCC 200175</strain>
    </source>
</reference>
<evidence type="ECO:0000313" key="5">
    <source>
        <dbReference type="Proteomes" id="UP000053647"/>
    </source>
</evidence>
<dbReference type="Pfam" id="PF00400">
    <property type="entry name" value="WD40"/>
    <property type="match status" value="4"/>
</dbReference>
<dbReference type="SMART" id="SM00320">
    <property type="entry name" value="WD40"/>
    <property type="match status" value="6"/>
</dbReference>